<dbReference type="PANTHER" id="PTHR43033:SF1">
    <property type="entry name" value="TRNA(ILE)-LYSIDINE SYNTHASE-RELATED"/>
    <property type="match status" value="1"/>
</dbReference>
<comment type="catalytic activity">
    <reaction evidence="7 8">
        <text>cytidine(34) in tRNA(Ile2) + L-lysine + ATP = lysidine(34) in tRNA(Ile2) + AMP + diphosphate + H(+)</text>
        <dbReference type="Rhea" id="RHEA:43744"/>
        <dbReference type="Rhea" id="RHEA-COMP:10625"/>
        <dbReference type="Rhea" id="RHEA-COMP:10670"/>
        <dbReference type="ChEBI" id="CHEBI:15378"/>
        <dbReference type="ChEBI" id="CHEBI:30616"/>
        <dbReference type="ChEBI" id="CHEBI:32551"/>
        <dbReference type="ChEBI" id="CHEBI:33019"/>
        <dbReference type="ChEBI" id="CHEBI:82748"/>
        <dbReference type="ChEBI" id="CHEBI:83665"/>
        <dbReference type="ChEBI" id="CHEBI:456215"/>
        <dbReference type="EC" id="6.3.4.19"/>
    </reaction>
</comment>
<keyword evidence="4 8" id="KW-0819">tRNA processing</keyword>
<dbReference type="InterPro" id="IPR012795">
    <property type="entry name" value="tRNA_Ile_lys_synt_N"/>
</dbReference>
<sequence length="484" mass="55507">MLERVKQTIEKHQLLSGGEKVTVAVSGGPDSIALLHALTSLSTTYRLDLSAVHVNHQLRGEESDADAEYVQTCCQDWKIPCHVVSMDVKAMHSEDKGNLQALARTLRYQAFHRVASQFGANHLALAHHADDQVETVLMRLIRGTGPSGLAGIPICREWKGLRLIRPLWEIWRTEVEDYCKMQGLTPRQDRSNRDRRYTRNRIRLDLIPQLKAYNPRVQHRLFQLSQIVQDEEHFWMKMVEKELEATLIHRNEREMVLDVSSLLKRDIALQRRMIKLILNYLVCDEDHEEITLNSVERILNLATQADPSAQVPLFGGYRAEREYWKLRIVKLSDTMESTENTHCAPVILPIPGNVSFPVGWIRVWVDDRMSLDPADHRAVFDCDRLDLPLVARSRKPGERITPLGLGGSKKVKDVLIDAKIPRRLRAGIPLVLSGEQVIWIPGVCRSDIAGVTDQTRRFLYLEWKWDKEMQERGRVTGEPSPKNT</sequence>
<dbReference type="NCBIfam" id="TIGR02432">
    <property type="entry name" value="lysidine_TilS_N"/>
    <property type="match status" value="1"/>
</dbReference>
<comment type="domain">
    <text evidence="8">The N-terminal region contains the highly conserved SGGXDS motif, predicted to be a P-loop motif involved in ATP binding.</text>
</comment>
<dbReference type="SUPFAM" id="SSF82829">
    <property type="entry name" value="MesJ substrate recognition domain-like"/>
    <property type="match status" value="1"/>
</dbReference>
<protein>
    <recommendedName>
        <fullName evidence="8">tRNA(Ile)-lysidine synthase</fullName>
        <ecNumber evidence="8">6.3.4.19</ecNumber>
    </recommendedName>
    <alternativeName>
        <fullName evidence="8">tRNA(Ile)-2-lysyl-cytidine synthase</fullName>
    </alternativeName>
    <alternativeName>
        <fullName evidence="8">tRNA(Ile)-lysidine synthetase</fullName>
    </alternativeName>
</protein>
<comment type="subcellular location">
    <subcellularLocation>
        <location evidence="1 8">Cytoplasm</location>
    </subcellularLocation>
</comment>
<evidence type="ECO:0000256" key="4">
    <source>
        <dbReference type="ARBA" id="ARBA00022694"/>
    </source>
</evidence>
<evidence type="ECO:0000256" key="2">
    <source>
        <dbReference type="ARBA" id="ARBA00022490"/>
    </source>
</evidence>
<dbReference type="CDD" id="cd01992">
    <property type="entry name" value="TilS_N"/>
    <property type="match status" value="1"/>
</dbReference>
<reference evidence="10 11" key="1">
    <citation type="submission" date="2017-05" db="EMBL/GenBank/DDBJ databases">
        <authorList>
            <person name="Varghese N."/>
            <person name="Submissions S."/>
        </authorList>
    </citation>
    <scope>NUCLEOTIDE SEQUENCE [LARGE SCALE GENOMIC DNA]</scope>
    <source>
        <strain evidence="10 11">DSM 45474</strain>
    </source>
</reference>
<dbReference type="Gene3D" id="3.40.50.620">
    <property type="entry name" value="HUPs"/>
    <property type="match status" value="1"/>
</dbReference>
<dbReference type="PANTHER" id="PTHR43033">
    <property type="entry name" value="TRNA(ILE)-LYSIDINE SYNTHASE-RELATED"/>
    <property type="match status" value="1"/>
</dbReference>
<evidence type="ECO:0000256" key="7">
    <source>
        <dbReference type="ARBA" id="ARBA00048539"/>
    </source>
</evidence>
<dbReference type="InterPro" id="IPR014729">
    <property type="entry name" value="Rossmann-like_a/b/a_fold"/>
</dbReference>
<comment type="function">
    <text evidence="8">Ligates lysine onto the cytidine present at position 34 of the AUA codon-specific tRNA(Ile) that contains the anticodon CAU, in an ATP-dependent manner. Cytidine is converted to lysidine, thus changing the amino acid specificity of the tRNA from methionine to isoleucine.</text>
</comment>
<feature type="domain" description="Lysidine-tRNA(Ile) synthetase C-terminal" evidence="9">
    <location>
        <begin position="389"/>
        <end position="461"/>
    </location>
</feature>
<keyword evidence="5 8" id="KW-0547">Nucleotide-binding</keyword>
<dbReference type="GO" id="GO:0005737">
    <property type="term" value="C:cytoplasm"/>
    <property type="evidence" value="ECO:0007669"/>
    <property type="project" value="UniProtKB-SubCell"/>
</dbReference>
<dbReference type="Pfam" id="PF11734">
    <property type="entry name" value="TilS_C"/>
    <property type="match status" value="1"/>
</dbReference>
<keyword evidence="3 8" id="KW-0436">Ligase</keyword>
<dbReference type="SUPFAM" id="SSF52402">
    <property type="entry name" value="Adenine nucleotide alpha hydrolases-like"/>
    <property type="match status" value="1"/>
</dbReference>
<dbReference type="GO" id="GO:0006400">
    <property type="term" value="P:tRNA modification"/>
    <property type="evidence" value="ECO:0007669"/>
    <property type="project" value="UniProtKB-UniRule"/>
</dbReference>
<evidence type="ECO:0000256" key="6">
    <source>
        <dbReference type="ARBA" id="ARBA00022840"/>
    </source>
</evidence>
<dbReference type="AlphaFoldDB" id="A0A521EBJ5"/>
<dbReference type="GO" id="GO:0032267">
    <property type="term" value="F:tRNA(Ile)-lysidine synthase activity"/>
    <property type="evidence" value="ECO:0007669"/>
    <property type="project" value="UniProtKB-EC"/>
</dbReference>
<dbReference type="EMBL" id="FXTI01000008">
    <property type="protein sequence ID" value="SMO80831.1"/>
    <property type="molecule type" value="Genomic_DNA"/>
</dbReference>
<evidence type="ECO:0000259" key="9">
    <source>
        <dbReference type="SMART" id="SM00977"/>
    </source>
</evidence>
<dbReference type="EC" id="6.3.4.19" evidence="8"/>
<dbReference type="Pfam" id="PF01171">
    <property type="entry name" value="ATP_bind_3"/>
    <property type="match status" value="1"/>
</dbReference>
<evidence type="ECO:0000313" key="10">
    <source>
        <dbReference type="EMBL" id="SMO80831.1"/>
    </source>
</evidence>
<dbReference type="RefSeq" id="WP_185956267.1">
    <property type="nucleotide sequence ID" value="NZ_FXTI01000008.1"/>
</dbReference>
<feature type="binding site" evidence="8">
    <location>
        <begin position="26"/>
        <end position="31"/>
    </location>
    <ligand>
        <name>ATP</name>
        <dbReference type="ChEBI" id="CHEBI:30616"/>
    </ligand>
</feature>
<dbReference type="Gene3D" id="3.30.465.60">
    <property type="match status" value="1"/>
</dbReference>
<keyword evidence="2 8" id="KW-0963">Cytoplasm</keyword>
<dbReference type="InterPro" id="IPR011063">
    <property type="entry name" value="TilS/TtcA_N"/>
</dbReference>
<evidence type="ECO:0000256" key="8">
    <source>
        <dbReference type="HAMAP-Rule" id="MF_01161"/>
    </source>
</evidence>
<dbReference type="GO" id="GO:0005524">
    <property type="term" value="F:ATP binding"/>
    <property type="evidence" value="ECO:0007669"/>
    <property type="project" value="UniProtKB-UniRule"/>
</dbReference>
<dbReference type="SUPFAM" id="SSF56037">
    <property type="entry name" value="PheT/TilS domain"/>
    <property type="match status" value="1"/>
</dbReference>
<evidence type="ECO:0000256" key="1">
    <source>
        <dbReference type="ARBA" id="ARBA00004496"/>
    </source>
</evidence>
<evidence type="ECO:0000256" key="5">
    <source>
        <dbReference type="ARBA" id="ARBA00022741"/>
    </source>
</evidence>
<organism evidence="10 11">
    <name type="scientific">Melghirimyces algeriensis</name>
    <dbReference type="NCBI Taxonomy" id="910412"/>
    <lineage>
        <taxon>Bacteria</taxon>
        <taxon>Bacillati</taxon>
        <taxon>Bacillota</taxon>
        <taxon>Bacilli</taxon>
        <taxon>Bacillales</taxon>
        <taxon>Thermoactinomycetaceae</taxon>
        <taxon>Melghirimyces</taxon>
    </lineage>
</organism>
<keyword evidence="6 8" id="KW-0067">ATP-binding</keyword>
<dbReference type="HAMAP" id="MF_01161">
    <property type="entry name" value="tRNA_Ile_lys_synt"/>
    <property type="match status" value="1"/>
</dbReference>
<dbReference type="NCBIfam" id="TIGR02433">
    <property type="entry name" value="lysidine_TilS_C"/>
    <property type="match status" value="1"/>
</dbReference>
<evidence type="ECO:0000313" key="11">
    <source>
        <dbReference type="Proteomes" id="UP000315636"/>
    </source>
</evidence>
<gene>
    <name evidence="8" type="primary">tilS</name>
    <name evidence="10" type="ORF">SAMN06264849_108140</name>
</gene>
<dbReference type="Proteomes" id="UP000315636">
    <property type="component" value="Unassembled WGS sequence"/>
</dbReference>
<evidence type="ECO:0000256" key="3">
    <source>
        <dbReference type="ARBA" id="ARBA00022598"/>
    </source>
</evidence>
<dbReference type="InterPro" id="IPR012796">
    <property type="entry name" value="Lysidine-tRNA-synth_C"/>
</dbReference>
<accession>A0A521EBJ5</accession>
<name>A0A521EBJ5_9BACL</name>
<keyword evidence="11" id="KW-1185">Reference proteome</keyword>
<dbReference type="InterPro" id="IPR012094">
    <property type="entry name" value="tRNA_Ile_lys_synt"/>
</dbReference>
<proteinExistence type="inferred from homology"/>
<dbReference type="SMART" id="SM00977">
    <property type="entry name" value="TilS_C"/>
    <property type="match status" value="1"/>
</dbReference>
<comment type="similarity">
    <text evidence="8">Belongs to the tRNA(Ile)-lysidine synthase family.</text>
</comment>